<dbReference type="Proteomes" id="UP001608902">
    <property type="component" value="Unassembled WGS sequence"/>
</dbReference>
<keyword evidence="3" id="KW-1185">Reference proteome</keyword>
<dbReference type="AlphaFoldDB" id="A0ABD6E460"/>
<sequence length="101" mass="11677">MNTLVMNRLVAYDSEDESPTRRQSLEEDGKESRSKRIQNDLSSNSPVRRTSHTPDTVSSGSPLKHVDNSTDGRCTRYVMVIRSRWRHHDLYADLINCTREI</sequence>
<feature type="compositionally biased region" description="Polar residues" evidence="1">
    <location>
        <begin position="39"/>
        <end position="61"/>
    </location>
</feature>
<protein>
    <submittedName>
        <fullName evidence="2">Uncharacterized protein</fullName>
    </submittedName>
</protein>
<reference evidence="2 3" key="1">
    <citation type="submission" date="2024-08" db="EMBL/GenBank/DDBJ databases">
        <title>Gnathostoma spinigerum genome.</title>
        <authorList>
            <person name="Gonzalez-Bertolin B."/>
            <person name="Monzon S."/>
            <person name="Zaballos A."/>
            <person name="Jimenez P."/>
            <person name="Dekumyoy P."/>
            <person name="Varona S."/>
            <person name="Cuesta I."/>
            <person name="Sumanam S."/>
            <person name="Adisakwattana P."/>
            <person name="Gasser R.B."/>
            <person name="Hernandez-Gonzalez A."/>
            <person name="Young N.D."/>
            <person name="Perteguer M.J."/>
        </authorList>
    </citation>
    <scope>NUCLEOTIDE SEQUENCE [LARGE SCALE GENOMIC DNA]</scope>
    <source>
        <strain evidence="2">AL3</strain>
        <tissue evidence="2">Liver</tissue>
    </source>
</reference>
<evidence type="ECO:0000256" key="1">
    <source>
        <dbReference type="SAM" id="MobiDB-lite"/>
    </source>
</evidence>
<feature type="compositionally biased region" description="Basic and acidic residues" evidence="1">
    <location>
        <begin position="18"/>
        <end position="38"/>
    </location>
</feature>
<organism evidence="2 3">
    <name type="scientific">Gnathostoma spinigerum</name>
    <dbReference type="NCBI Taxonomy" id="75299"/>
    <lineage>
        <taxon>Eukaryota</taxon>
        <taxon>Metazoa</taxon>
        <taxon>Ecdysozoa</taxon>
        <taxon>Nematoda</taxon>
        <taxon>Chromadorea</taxon>
        <taxon>Rhabditida</taxon>
        <taxon>Spirurina</taxon>
        <taxon>Gnathostomatomorpha</taxon>
        <taxon>Gnathostomatoidea</taxon>
        <taxon>Gnathostomatidae</taxon>
        <taxon>Gnathostoma</taxon>
    </lineage>
</organism>
<proteinExistence type="predicted"/>
<dbReference type="EMBL" id="JBGFUD010000533">
    <property type="protein sequence ID" value="MFH4974729.1"/>
    <property type="molecule type" value="Genomic_DNA"/>
</dbReference>
<comment type="caution">
    <text evidence="2">The sequence shown here is derived from an EMBL/GenBank/DDBJ whole genome shotgun (WGS) entry which is preliminary data.</text>
</comment>
<accession>A0ABD6E460</accession>
<evidence type="ECO:0000313" key="3">
    <source>
        <dbReference type="Proteomes" id="UP001608902"/>
    </source>
</evidence>
<gene>
    <name evidence="2" type="ORF">AB6A40_001438</name>
</gene>
<name>A0ABD6E460_9BILA</name>
<evidence type="ECO:0000313" key="2">
    <source>
        <dbReference type="EMBL" id="MFH4974729.1"/>
    </source>
</evidence>
<feature type="region of interest" description="Disordered" evidence="1">
    <location>
        <begin position="1"/>
        <end position="70"/>
    </location>
</feature>